<dbReference type="InterPro" id="IPR001647">
    <property type="entry name" value="HTH_TetR"/>
</dbReference>
<protein>
    <submittedName>
        <fullName evidence="7">TetR/AcrR family transcriptional regulator</fullName>
    </submittedName>
</protein>
<organism evidence="7 8">
    <name type="scientific">Nocardioides vastitatis</name>
    <dbReference type="NCBI Taxonomy" id="2568655"/>
    <lineage>
        <taxon>Bacteria</taxon>
        <taxon>Bacillati</taxon>
        <taxon>Actinomycetota</taxon>
        <taxon>Actinomycetes</taxon>
        <taxon>Propionibacteriales</taxon>
        <taxon>Nocardioidaceae</taxon>
        <taxon>Nocardioides</taxon>
    </lineage>
</organism>
<dbReference type="Gene3D" id="1.10.357.10">
    <property type="entry name" value="Tetracycline Repressor, domain 2"/>
    <property type="match status" value="1"/>
</dbReference>
<reference evidence="8" key="1">
    <citation type="journal article" date="2019" name="Int. J. Syst. Evol. Microbiol.">
        <title>The Global Catalogue of Microorganisms (GCM) 10K type strain sequencing project: providing services to taxonomists for standard genome sequencing and annotation.</title>
        <authorList>
            <consortium name="The Broad Institute Genomics Platform"/>
            <consortium name="The Broad Institute Genome Sequencing Center for Infectious Disease"/>
            <person name="Wu L."/>
            <person name="Ma J."/>
        </authorList>
    </citation>
    <scope>NUCLEOTIDE SEQUENCE [LARGE SCALE GENOMIC DNA]</scope>
    <source>
        <strain evidence="8">YIM 94188</strain>
    </source>
</reference>
<keyword evidence="2 4" id="KW-0238">DNA-binding</keyword>
<dbReference type="EMBL" id="JBHSNS010000012">
    <property type="protein sequence ID" value="MFC5731141.1"/>
    <property type="molecule type" value="Genomic_DNA"/>
</dbReference>
<evidence type="ECO:0000256" key="4">
    <source>
        <dbReference type="PROSITE-ProRule" id="PRU00335"/>
    </source>
</evidence>
<feature type="domain" description="HTH tetR-type" evidence="6">
    <location>
        <begin position="20"/>
        <end position="80"/>
    </location>
</feature>
<dbReference type="PANTHER" id="PTHR30055">
    <property type="entry name" value="HTH-TYPE TRANSCRIPTIONAL REGULATOR RUTR"/>
    <property type="match status" value="1"/>
</dbReference>
<comment type="caution">
    <text evidence="7">The sequence shown here is derived from an EMBL/GenBank/DDBJ whole genome shotgun (WGS) entry which is preliminary data.</text>
</comment>
<dbReference type="Pfam" id="PF00440">
    <property type="entry name" value="TetR_N"/>
    <property type="match status" value="1"/>
</dbReference>
<keyword evidence="3" id="KW-0804">Transcription</keyword>
<evidence type="ECO:0000256" key="1">
    <source>
        <dbReference type="ARBA" id="ARBA00023015"/>
    </source>
</evidence>
<evidence type="ECO:0000256" key="5">
    <source>
        <dbReference type="SAM" id="MobiDB-lite"/>
    </source>
</evidence>
<dbReference type="Proteomes" id="UP001596072">
    <property type="component" value="Unassembled WGS sequence"/>
</dbReference>
<sequence length="217" mass="23470">MAELQKQEPAATGRQRMPRAERREQILAAATKAFARAGFADTSLDDVAAEAGVTRVILYRHFDSKSELYRALLDRACTRLAENVGTDDFGEDALPALLKTAAADPDAFRLLFRFAAREREFRDLTDTLAAASTEVTHRNLAKQLPPGPWLDWAARLIPTLTTEAVIAWLDAGRPDPDQAAARIRAAVHGVIDAAAAAVRNSGPRPGTVDRSSADPDG</sequence>
<dbReference type="RefSeq" id="WP_136431545.1">
    <property type="nucleotide sequence ID" value="NZ_JBHSNS010000012.1"/>
</dbReference>
<evidence type="ECO:0000256" key="3">
    <source>
        <dbReference type="ARBA" id="ARBA00023163"/>
    </source>
</evidence>
<accession>A0ABW0ZJT3</accession>
<dbReference type="InterPro" id="IPR050109">
    <property type="entry name" value="HTH-type_TetR-like_transc_reg"/>
</dbReference>
<name>A0ABW0ZJT3_9ACTN</name>
<dbReference type="InterPro" id="IPR009057">
    <property type="entry name" value="Homeodomain-like_sf"/>
</dbReference>
<feature type="region of interest" description="Disordered" evidence="5">
    <location>
        <begin position="1"/>
        <end position="20"/>
    </location>
</feature>
<dbReference type="PANTHER" id="PTHR30055:SF234">
    <property type="entry name" value="HTH-TYPE TRANSCRIPTIONAL REGULATOR BETI"/>
    <property type="match status" value="1"/>
</dbReference>
<keyword evidence="1" id="KW-0805">Transcription regulation</keyword>
<feature type="region of interest" description="Disordered" evidence="5">
    <location>
        <begin position="198"/>
        <end position="217"/>
    </location>
</feature>
<evidence type="ECO:0000313" key="7">
    <source>
        <dbReference type="EMBL" id="MFC5731141.1"/>
    </source>
</evidence>
<feature type="DNA-binding region" description="H-T-H motif" evidence="4">
    <location>
        <begin position="43"/>
        <end position="62"/>
    </location>
</feature>
<evidence type="ECO:0000256" key="2">
    <source>
        <dbReference type="ARBA" id="ARBA00023125"/>
    </source>
</evidence>
<evidence type="ECO:0000259" key="6">
    <source>
        <dbReference type="PROSITE" id="PS50977"/>
    </source>
</evidence>
<evidence type="ECO:0000313" key="8">
    <source>
        <dbReference type="Proteomes" id="UP001596072"/>
    </source>
</evidence>
<dbReference type="PRINTS" id="PR00455">
    <property type="entry name" value="HTHTETR"/>
</dbReference>
<dbReference type="PROSITE" id="PS50977">
    <property type="entry name" value="HTH_TETR_2"/>
    <property type="match status" value="1"/>
</dbReference>
<proteinExistence type="predicted"/>
<dbReference type="SUPFAM" id="SSF46689">
    <property type="entry name" value="Homeodomain-like"/>
    <property type="match status" value="1"/>
</dbReference>
<keyword evidence="8" id="KW-1185">Reference proteome</keyword>
<gene>
    <name evidence="7" type="ORF">ACFPQB_19675</name>
</gene>